<dbReference type="AlphaFoldDB" id="A0A2N6NAS9"/>
<sequence length="80" mass="8718">MIHEAASARREKSDFALYVRSYGAKDPLGCDADIVLNLSSSLTNSMPRSGFKRTGSGSRAYCQADMETFCITVNPYNGDT</sequence>
<protein>
    <submittedName>
        <fullName evidence="1">Uncharacterized protein</fullName>
    </submittedName>
</protein>
<dbReference type="EMBL" id="MRVG01000013">
    <property type="protein sequence ID" value="PMB64378.1"/>
    <property type="molecule type" value="Genomic_DNA"/>
</dbReference>
<proteinExistence type="predicted"/>
<name>A0A2N6NAS9_BEABA</name>
<reference evidence="1 2" key="1">
    <citation type="journal article" date="2016" name="Appl. Microbiol. Biotechnol.">
        <title>Characterization of T-DNA insertion mutants with decreased virulence in the entomopathogenic fungus Beauveria bassiana JEF-007.</title>
        <authorList>
            <person name="Kim S."/>
            <person name="Lee S.J."/>
            <person name="Nai Y.S."/>
            <person name="Yu J.S."/>
            <person name="Lee M.R."/>
            <person name="Yang Y.T."/>
            <person name="Kim J.S."/>
        </authorList>
    </citation>
    <scope>NUCLEOTIDE SEQUENCE [LARGE SCALE GENOMIC DNA]</scope>
    <source>
        <strain evidence="1 2">JEF-007</strain>
    </source>
</reference>
<accession>A0A2N6NAS9</accession>
<dbReference type="Proteomes" id="UP000235728">
    <property type="component" value="Unassembled WGS sequence"/>
</dbReference>
<organism evidence="1 2">
    <name type="scientific">Beauveria bassiana</name>
    <name type="common">White muscardine disease fungus</name>
    <name type="synonym">Tritirachium shiotae</name>
    <dbReference type="NCBI Taxonomy" id="176275"/>
    <lineage>
        <taxon>Eukaryota</taxon>
        <taxon>Fungi</taxon>
        <taxon>Dikarya</taxon>
        <taxon>Ascomycota</taxon>
        <taxon>Pezizomycotina</taxon>
        <taxon>Sordariomycetes</taxon>
        <taxon>Hypocreomycetidae</taxon>
        <taxon>Hypocreales</taxon>
        <taxon>Cordycipitaceae</taxon>
        <taxon>Beauveria</taxon>
    </lineage>
</organism>
<gene>
    <name evidence="1" type="ORF">BM221_009766</name>
</gene>
<evidence type="ECO:0000313" key="2">
    <source>
        <dbReference type="Proteomes" id="UP000235728"/>
    </source>
</evidence>
<comment type="caution">
    <text evidence="1">The sequence shown here is derived from an EMBL/GenBank/DDBJ whole genome shotgun (WGS) entry which is preliminary data.</text>
</comment>
<evidence type="ECO:0000313" key="1">
    <source>
        <dbReference type="EMBL" id="PMB64378.1"/>
    </source>
</evidence>